<dbReference type="GO" id="GO:0008240">
    <property type="term" value="F:tripeptidyl-peptidase activity"/>
    <property type="evidence" value="ECO:0007669"/>
    <property type="project" value="TreeGrafter"/>
</dbReference>
<dbReference type="Gene3D" id="3.40.50.200">
    <property type="entry name" value="Peptidase S8/S53 domain"/>
    <property type="match status" value="1"/>
</dbReference>
<dbReference type="SUPFAM" id="SSF54897">
    <property type="entry name" value="Protease propeptides/inhibitors"/>
    <property type="match status" value="1"/>
</dbReference>
<reference evidence="3 4" key="1">
    <citation type="journal article" date="2023" name="BMC Biol.">
        <title>The compact genome of the sponge Oopsacas minuta (Hexactinellida) is lacking key metazoan core genes.</title>
        <authorList>
            <person name="Santini S."/>
            <person name="Schenkelaars Q."/>
            <person name="Jourda C."/>
            <person name="Duchesne M."/>
            <person name="Belahbib H."/>
            <person name="Rocher C."/>
            <person name="Selva M."/>
            <person name="Riesgo A."/>
            <person name="Vervoort M."/>
            <person name="Leys S.P."/>
            <person name="Kodjabachian L."/>
            <person name="Le Bivic A."/>
            <person name="Borchiellini C."/>
            <person name="Claverie J.M."/>
            <person name="Renard E."/>
        </authorList>
    </citation>
    <scope>NUCLEOTIDE SEQUENCE [LARGE SCALE GENOMIC DNA]</scope>
    <source>
        <strain evidence="3">SPO-2</strain>
    </source>
</reference>
<evidence type="ECO:0000313" key="4">
    <source>
        <dbReference type="Proteomes" id="UP001165289"/>
    </source>
</evidence>
<dbReference type="PANTHER" id="PTHR14218:SF15">
    <property type="entry name" value="TRIPEPTIDYL-PEPTIDASE 1"/>
    <property type="match status" value="1"/>
</dbReference>
<evidence type="ECO:0000256" key="1">
    <source>
        <dbReference type="SAM" id="SignalP"/>
    </source>
</evidence>
<dbReference type="Pfam" id="PF09286">
    <property type="entry name" value="Pro-kuma_activ"/>
    <property type="match status" value="1"/>
</dbReference>
<dbReference type="Proteomes" id="UP001165289">
    <property type="component" value="Unassembled WGS sequence"/>
</dbReference>
<dbReference type="InterPro" id="IPR036852">
    <property type="entry name" value="Peptidase_S8/S53_dom_sf"/>
</dbReference>
<dbReference type="PANTHER" id="PTHR14218">
    <property type="entry name" value="PROTEASE S8 TRIPEPTIDYL PEPTIDASE I CLN2"/>
    <property type="match status" value="1"/>
</dbReference>
<feature type="signal peptide" evidence="1">
    <location>
        <begin position="1"/>
        <end position="18"/>
    </location>
</feature>
<dbReference type="GO" id="GO:0006508">
    <property type="term" value="P:proteolysis"/>
    <property type="evidence" value="ECO:0007669"/>
    <property type="project" value="InterPro"/>
</dbReference>
<keyword evidence="4" id="KW-1185">Reference proteome</keyword>
<accession>A0AAV7K9X8</accession>
<dbReference type="AlphaFoldDB" id="A0AAV7K9X8"/>
<dbReference type="GO" id="GO:0004252">
    <property type="term" value="F:serine-type endopeptidase activity"/>
    <property type="evidence" value="ECO:0007669"/>
    <property type="project" value="InterPro"/>
</dbReference>
<sequence length="303" mass="34381">MVSLLTLLILLLCNTSLSLPVVSNRREQLESNPLIAHLTASTLTRWFEIRKAERIELTQIVIAIKHRSPRELEQLFWSVSDPSSSIYGQFLRQDELVELVSPTHASIYMVTSWLQRYGVNVNNSCSFTPLREFLLCELTVELVERLFQVELHVYRNEDKKLGEIMRSTTPCTVESDVKQHIDFIGGINHFHNSRYVYSKIPSLFNTEEFGTSSFNATPKFIRELYNVTGRGEAFLNKQAIVEFLGESISPGDLIAFMDSYGKGFTHYNGVDGVMGQNIPDNPGLTANLDAQYIMSLGKVSIYL</sequence>
<keyword evidence="1" id="KW-0732">Signal</keyword>
<dbReference type="InterPro" id="IPR050819">
    <property type="entry name" value="Tripeptidyl-peptidase_I"/>
</dbReference>
<feature type="chain" id="PRO_5043967153" evidence="1">
    <location>
        <begin position="19"/>
        <end position="303"/>
    </location>
</feature>
<feature type="domain" description="Peptidase S53 activation" evidence="2">
    <location>
        <begin position="43"/>
        <end position="190"/>
    </location>
</feature>
<name>A0AAV7K9X8_9METZ</name>
<comment type="caution">
    <text evidence="3">The sequence shown here is derived from an EMBL/GenBank/DDBJ whole genome shotgun (WGS) entry which is preliminary data.</text>
</comment>
<evidence type="ECO:0000259" key="2">
    <source>
        <dbReference type="SMART" id="SM00944"/>
    </source>
</evidence>
<dbReference type="SMART" id="SM00944">
    <property type="entry name" value="Pro-kuma_activ"/>
    <property type="match status" value="1"/>
</dbReference>
<dbReference type="CDD" id="cd11377">
    <property type="entry name" value="Pro-peptidase_S53"/>
    <property type="match status" value="1"/>
</dbReference>
<proteinExistence type="predicted"/>
<organism evidence="3 4">
    <name type="scientific">Oopsacas minuta</name>
    <dbReference type="NCBI Taxonomy" id="111878"/>
    <lineage>
        <taxon>Eukaryota</taxon>
        <taxon>Metazoa</taxon>
        <taxon>Porifera</taxon>
        <taxon>Hexactinellida</taxon>
        <taxon>Hexasterophora</taxon>
        <taxon>Lyssacinosida</taxon>
        <taxon>Leucopsacidae</taxon>
        <taxon>Oopsacas</taxon>
    </lineage>
</organism>
<dbReference type="InterPro" id="IPR015366">
    <property type="entry name" value="S53_propep"/>
</dbReference>
<gene>
    <name evidence="3" type="ORF">LOD99_373</name>
</gene>
<protein>
    <submittedName>
        <fullName evidence="3">Tripeptidyl-peptidase 1-like</fullName>
    </submittedName>
</protein>
<evidence type="ECO:0000313" key="3">
    <source>
        <dbReference type="EMBL" id="KAI6657630.1"/>
    </source>
</evidence>
<dbReference type="EMBL" id="JAKMXF010000111">
    <property type="protein sequence ID" value="KAI6657630.1"/>
    <property type="molecule type" value="Genomic_DNA"/>
</dbReference>